<dbReference type="EMBL" id="JPKZ01002587">
    <property type="protein sequence ID" value="KHN75938.1"/>
    <property type="molecule type" value="Genomic_DNA"/>
</dbReference>
<feature type="transmembrane region" description="Helical" evidence="1">
    <location>
        <begin position="291"/>
        <end position="315"/>
    </location>
</feature>
<accession>A0A0B2V305</accession>
<evidence type="ECO:0000313" key="3">
    <source>
        <dbReference type="Proteomes" id="UP000031036"/>
    </source>
</evidence>
<evidence type="ECO:0000313" key="2">
    <source>
        <dbReference type="EMBL" id="KHN75938.1"/>
    </source>
</evidence>
<feature type="transmembrane region" description="Helical" evidence="1">
    <location>
        <begin position="208"/>
        <end position="228"/>
    </location>
</feature>
<keyword evidence="1" id="KW-1133">Transmembrane helix</keyword>
<feature type="transmembrane region" description="Helical" evidence="1">
    <location>
        <begin position="265"/>
        <end position="285"/>
    </location>
</feature>
<sequence length="355" mass="40694">MEGSHDVKQRQMPRNKVVFLKHVQRKLVERSLERMGRDESAMSPALLLPNHAVLQKFRLIIGHMAVVNLYSGTVLVLLQPQYHFDETIIVISSTNPLINYIPSVNVALTVLRILASDFTGLRSTYPLNYMTAVGFRSLQMLKPSAVEEKLLISRIWLIFFFVHLFSFILMMFAYKTFRTSAEIAYRLNSMMYPGHFPLYIATDFSTQLSVPIIFVVHASLIIFAIMFVKLCAHKLNRYLHDNQENLNAATICSQKLLITCFHIKTYLLAAFTIPALLVSGIAKFTNVPQDIVTLVFSLVGWMPFLDGMLSIYYIMPYRRAVNQFLMNVCLKRKRMSTVNNGVEIQESRITCPSHQ</sequence>
<keyword evidence="1" id="KW-0812">Transmembrane</keyword>
<dbReference type="InterPro" id="IPR019421">
    <property type="entry name" value="7TM_GPCR_serpentine_rcpt_Srd"/>
</dbReference>
<organism evidence="2 3">
    <name type="scientific">Toxocara canis</name>
    <name type="common">Canine roundworm</name>
    <dbReference type="NCBI Taxonomy" id="6265"/>
    <lineage>
        <taxon>Eukaryota</taxon>
        <taxon>Metazoa</taxon>
        <taxon>Ecdysozoa</taxon>
        <taxon>Nematoda</taxon>
        <taxon>Chromadorea</taxon>
        <taxon>Rhabditida</taxon>
        <taxon>Spirurina</taxon>
        <taxon>Ascaridomorpha</taxon>
        <taxon>Ascaridoidea</taxon>
        <taxon>Toxocaridae</taxon>
        <taxon>Toxocara</taxon>
    </lineage>
</organism>
<keyword evidence="1" id="KW-0472">Membrane</keyword>
<feature type="transmembrane region" description="Helical" evidence="1">
    <location>
        <begin position="97"/>
        <end position="115"/>
    </location>
</feature>
<feature type="transmembrane region" description="Helical" evidence="1">
    <location>
        <begin position="57"/>
        <end position="77"/>
    </location>
</feature>
<feature type="transmembrane region" description="Helical" evidence="1">
    <location>
        <begin position="155"/>
        <end position="174"/>
    </location>
</feature>
<dbReference type="Proteomes" id="UP000031036">
    <property type="component" value="Unassembled WGS sequence"/>
</dbReference>
<dbReference type="Pfam" id="PF10317">
    <property type="entry name" value="7TM_GPCR_Srd"/>
    <property type="match status" value="1"/>
</dbReference>
<evidence type="ECO:0008006" key="4">
    <source>
        <dbReference type="Google" id="ProtNLM"/>
    </source>
</evidence>
<proteinExistence type="predicted"/>
<gene>
    <name evidence="2" type="ORF">Tcan_10537</name>
</gene>
<reference evidence="2 3" key="1">
    <citation type="submission" date="2014-11" db="EMBL/GenBank/DDBJ databases">
        <title>Genetic blueprint of the zoonotic pathogen Toxocara canis.</title>
        <authorList>
            <person name="Zhu X.-Q."/>
            <person name="Korhonen P.K."/>
            <person name="Cai H."/>
            <person name="Young N.D."/>
            <person name="Nejsum P."/>
            <person name="von Samson-Himmelstjerna G."/>
            <person name="Boag P.R."/>
            <person name="Tan P."/>
            <person name="Li Q."/>
            <person name="Min J."/>
            <person name="Yang Y."/>
            <person name="Wang X."/>
            <person name="Fang X."/>
            <person name="Hall R.S."/>
            <person name="Hofmann A."/>
            <person name="Sternberg P.W."/>
            <person name="Jex A.R."/>
            <person name="Gasser R.B."/>
        </authorList>
    </citation>
    <scope>NUCLEOTIDE SEQUENCE [LARGE SCALE GENOMIC DNA]</scope>
    <source>
        <strain evidence="2">PN_DK_2014</strain>
    </source>
</reference>
<evidence type="ECO:0000256" key="1">
    <source>
        <dbReference type="SAM" id="Phobius"/>
    </source>
</evidence>
<protein>
    <recommendedName>
        <fullName evidence="4">G protein-coupled receptor</fullName>
    </recommendedName>
</protein>
<comment type="caution">
    <text evidence="2">The sequence shown here is derived from an EMBL/GenBank/DDBJ whole genome shotgun (WGS) entry which is preliminary data.</text>
</comment>
<keyword evidence="3" id="KW-1185">Reference proteome</keyword>
<name>A0A0B2V305_TOXCA</name>
<dbReference type="AlphaFoldDB" id="A0A0B2V305"/>
<dbReference type="OrthoDB" id="5866685at2759"/>